<organism evidence="1">
    <name type="scientific">Nilaparvata lugens endogenous nudivirus</name>
    <dbReference type="NCBI Taxonomy" id="1487700"/>
    <lineage>
        <taxon>Viruses</taxon>
        <taxon>Viruses incertae sedis</taxon>
        <taxon>Naldaviricetes</taxon>
        <taxon>Lefavirales</taxon>
        <taxon>Nudiviridae</taxon>
    </lineage>
</organism>
<dbReference type="SUPFAM" id="SSF52540">
    <property type="entry name" value="P-loop containing nucleoside triphosphate hydrolases"/>
    <property type="match status" value="1"/>
</dbReference>
<dbReference type="InterPro" id="IPR027417">
    <property type="entry name" value="P-loop_NTPase"/>
</dbReference>
<accession>X5GWA9</accession>
<dbReference type="Gene3D" id="3.40.50.300">
    <property type="entry name" value="P-loop containing nucleotide triphosphate hydrolases"/>
    <property type="match status" value="1"/>
</dbReference>
<reference evidence="1" key="2">
    <citation type="submission" date="2014-03" db="EMBL/GenBank/DDBJ databases">
        <authorList>
            <person name="Cheng R."/>
            <person name="Zhang C.-X."/>
        </authorList>
    </citation>
    <scope>NUCLEOTIDE SEQUENCE</scope>
    <source>
        <strain evidence="1">Hangzhou</strain>
    </source>
</reference>
<dbReference type="EMBL" id="KJ566549">
    <property type="protein sequence ID" value="AHW98267.1"/>
    <property type="molecule type" value="Genomic_DNA"/>
</dbReference>
<reference evidence="1" key="1">
    <citation type="journal article" date="2014" name="J. Virol.">
        <title>Brown planthopper nudivirus DNA integrated in its host genome.</title>
        <authorList>
            <person name="Cheng R.L."/>
            <person name="Xi Y."/>
            <person name="Lou Y.H."/>
            <person name="Wang Z."/>
            <person name="Xu J.Y."/>
            <person name="Xu H.J."/>
            <person name="Zhang C.X."/>
        </authorList>
    </citation>
    <scope>NUCLEOTIDE SEQUENCE</scope>
    <source>
        <strain evidence="1">Hangzhou</strain>
    </source>
</reference>
<evidence type="ECO:0000313" key="1">
    <source>
        <dbReference type="EMBL" id="AHW98267.1"/>
    </source>
</evidence>
<proteinExistence type="predicted"/>
<name>X5GWA9_9VIRU</name>
<sequence>MLKRRHNKPASRDNVGMEPLSLDIKEKILNYSVPWPECSYIKHSKRLKQKSSKENCVSGQLYKLIQSLHHASTALEIAIDGMNGVGKTALCKMMRNRKYCKINNCAQDITKGSEYNFNPIRSLEYLTFSALTKPKRAIIWDRTSISNMVFSFVHYIMSVYRDTDIPADPTEVYSKFNDFALNTGFFNTVAYLKSIKNIPTIFLVCSDLKLVTQAMFDRGTISDVYNSTHFNYQIAQLHAYTYVGNCIGATIIDIAKCVIMTETRRKMIYDPLITLGDLQLLLVDNLDYYQPPQPTENELEDFIEPPDRTSASIVNRFSSYQDTMLYTYSSK</sequence>
<protein>
    <submittedName>
        <fullName evidence="1">GrBNV_gp34-like protein</fullName>
    </submittedName>
</protein>